<evidence type="ECO:0000313" key="3">
    <source>
        <dbReference type="EMBL" id="WFD34395.1"/>
    </source>
</evidence>
<dbReference type="AlphaFoldDB" id="A0AAF0J5T7"/>
<accession>A0AAF0J5T7</accession>
<evidence type="ECO:0000256" key="1">
    <source>
        <dbReference type="SAM" id="MobiDB-lite"/>
    </source>
</evidence>
<dbReference type="EMBL" id="CP119878">
    <property type="protein sequence ID" value="WFD34395.1"/>
    <property type="molecule type" value="Genomic_DNA"/>
</dbReference>
<protein>
    <submittedName>
        <fullName evidence="3">Uncharacterized protein</fullName>
    </submittedName>
</protein>
<keyword evidence="2" id="KW-0732">Signal</keyword>
<keyword evidence="4" id="KW-1185">Reference proteome</keyword>
<organism evidence="3 4">
    <name type="scientific">Malassezia cuniculi</name>
    <dbReference type="NCBI Taxonomy" id="948313"/>
    <lineage>
        <taxon>Eukaryota</taxon>
        <taxon>Fungi</taxon>
        <taxon>Dikarya</taxon>
        <taxon>Basidiomycota</taxon>
        <taxon>Ustilaginomycotina</taxon>
        <taxon>Malasseziomycetes</taxon>
        <taxon>Malasseziales</taxon>
        <taxon>Malasseziaceae</taxon>
        <taxon>Malassezia</taxon>
    </lineage>
</organism>
<sequence length="289" mass="32009">MRASLVALASAALLVGTEARKYNLRARDDKPTFSIDNLPDTWEKGQVGTNQCTKYGDSDENSMCQNVFVNSARDFCLWAPYKGGDTVGEQEEEMVSYCLRSGYGTRLIPDGTIKSAYFLKTDSFVQVTGRGDFTSMNILDGDDGGELDPHGATGAGNPPGGLVFTNNKKGEEGNFVQLKEWNNFMSYNEFSIRACWGGWAQQWCPHIYDEMGAEFNSPAKFKAGGFEDCEGLEGEWPGVYSGSTWHQGMDHTPKPQKPGSSSNCKTYSTVSNAPARYKPYKRSFRFDRI</sequence>
<name>A0AAF0J5T7_9BASI</name>
<reference evidence="3" key="1">
    <citation type="submission" date="2023-03" db="EMBL/GenBank/DDBJ databases">
        <title>Mating type loci evolution in Malassezia.</title>
        <authorList>
            <person name="Coelho M.A."/>
        </authorList>
    </citation>
    <scope>NUCLEOTIDE SEQUENCE</scope>
    <source>
        <strain evidence="3">CBS 11721</strain>
    </source>
</reference>
<feature type="chain" id="PRO_5042137570" evidence="2">
    <location>
        <begin position="20"/>
        <end position="289"/>
    </location>
</feature>
<evidence type="ECO:0000256" key="2">
    <source>
        <dbReference type="SAM" id="SignalP"/>
    </source>
</evidence>
<dbReference type="Proteomes" id="UP001219933">
    <property type="component" value="Chromosome 2"/>
</dbReference>
<feature type="compositionally biased region" description="Polar residues" evidence="1">
    <location>
        <begin position="258"/>
        <end position="267"/>
    </location>
</feature>
<evidence type="ECO:0000313" key="4">
    <source>
        <dbReference type="Proteomes" id="UP001219933"/>
    </source>
</evidence>
<feature type="signal peptide" evidence="2">
    <location>
        <begin position="1"/>
        <end position="19"/>
    </location>
</feature>
<proteinExistence type="predicted"/>
<gene>
    <name evidence="3" type="ORF">MCUN1_001234</name>
</gene>
<feature type="region of interest" description="Disordered" evidence="1">
    <location>
        <begin position="244"/>
        <end position="267"/>
    </location>
</feature>